<organism evidence="1 2">
    <name type="scientific">Leptospirillum ferriphilum</name>
    <dbReference type="NCBI Taxonomy" id="178606"/>
    <lineage>
        <taxon>Bacteria</taxon>
        <taxon>Pseudomonadati</taxon>
        <taxon>Nitrospirota</taxon>
        <taxon>Nitrospiria</taxon>
        <taxon>Nitrospirales</taxon>
        <taxon>Nitrospiraceae</taxon>
        <taxon>Leptospirillum</taxon>
    </lineage>
</organism>
<sequence>MQNLSLLAHFPGERLLDPFQSLFGPSKNQPDVYFLFPRLGP</sequence>
<proteinExistence type="predicted"/>
<comment type="caution">
    <text evidence="1">The sequence shown here is derived from an EMBL/GenBank/DDBJ whole genome shotgun (WGS) entry which is preliminary data.</text>
</comment>
<evidence type="ECO:0000313" key="2">
    <source>
        <dbReference type="Proteomes" id="UP000029452"/>
    </source>
</evidence>
<gene>
    <name evidence="1" type="ORF">LptCag_0230</name>
</gene>
<name>A0A094WD95_9BACT</name>
<reference evidence="1 2" key="1">
    <citation type="submission" date="2014-06" db="EMBL/GenBank/DDBJ databases">
        <title>Draft genome sequence of iron oxidizing acidophile Leptospirillum ferriphilum DSM14647.</title>
        <authorList>
            <person name="Cardenas J.P."/>
            <person name="Lazcano M."/>
            <person name="Ossandon F.J."/>
            <person name="Corbett M."/>
            <person name="Holmes D.S."/>
            <person name="Watkin E."/>
        </authorList>
    </citation>
    <scope>NUCLEOTIDE SEQUENCE [LARGE SCALE GENOMIC DNA]</scope>
    <source>
        <strain evidence="1 2">DSM 14647</strain>
    </source>
</reference>
<dbReference type="AlphaFoldDB" id="A0A094WD95"/>
<dbReference type="EMBL" id="JPGK01000006">
    <property type="protein sequence ID" value="KGA93617.1"/>
    <property type="molecule type" value="Genomic_DNA"/>
</dbReference>
<protein>
    <submittedName>
        <fullName evidence="1">Uncharacterized protein</fullName>
    </submittedName>
</protein>
<evidence type="ECO:0000313" key="1">
    <source>
        <dbReference type="EMBL" id="KGA93617.1"/>
    </source>
</evidence>
<dbReference type="Proteomes" id="UP000029452">
    <property type="component" value="Unassembled WGS sequence"/>
</dbReference>
<accession>A0A094WD95</accession>